<gene>
    <name evidence="2" type="ORF">Ana3638_10190</name>
</gene>
<proteinExistence type="predicted"/>
<dbReference type="InterPro" id="IPR036388">
    <property type="entry name" value="WH-like_DNA-bd_sf"/>
</dbReference>
<accession>A0A6P1TMC3</accession>
<evidence type="ECO:0000313" key="3">
    <source>
        <dbReference type="Proteomes" id="UP000464314"/>
    </source>
</evidence>
<feature type="domain" description="HTH marR-type" evidence="1">
    <location>
        <begin position="4"/>
        <end position="142"/>
    </location>
</feature>
<name>A0A6P1TMC3_9FIRM</name>
<dbReference type="PANTHER" id="PTHR33164">
    <property type="entry name" value="TRANSCRIPTIONAL REGULATOR, MARR FAMILY"/>
    <property type="match status" value="1"/>
</dbReference>
<dbReference type="Proteomes" id="UP000464314">
    <property type="component" value="Chromosome"/>
</dbReference>
<dbReference type="InterPro" id="IPR036390">
    <property type="entry name" value="WH_DNA-bd_sf"/>
</dbReference>
<dbReference type="Pfam" id="PF01047">
    <property type="entry name" value="MarR"/>
    <property type="match status" value="1"/>
</dbReference>
<dbReference type="InterPro" id="IPR000835">
    <property type="entry name" value="HTH_MarR-typ"/>
</dbReference>
<dbReference type="RefSeq" id="WP_161837918.1">
    <property type="nucleotide sequence ID" value="NZ_CP048000.1"/>
</dbReference>
<protein>
    <submittedName>
        <fullName evidence="2">MarR family transcriptional regulator</fullName>
    </submittedName>
</protein>
<sequence length="147" mass="16932">MLESKEIGYILHRAAMFAKCHLTNKLNEFDITPGQYMVLKEIYYYQINNKEFGLSPACIAASLESDRPTISGILERLEAQNLTERVHNPQDKRSCLIRVTQKAMDKLKELEEISAVNDAKIRNGFTEEEIDTFKNYLLRVADNFKNG</sequence>
<dbReference type="Gene3D" id="1.10.10.10">
    <property type="entry name" value="Winged helix-like DNA-binding domain superfamily/Winged helix DNA-binding domain"/>
    <property type="match status" value="1"/>
</dbReference>
<dbReference type="EMBL" id="CP048000">
    <property type="protein sequence ID" value="QHQ61091.1"/>
    <property type="molecule type" value="Genomic_DNA"/>
</dbReference>
<evidence type="ECO:0000259" key="1">
    <source>
        <dbReference type="PROSITE" id="PS50995"/>
    </source>
</evidence>
<dbReference type="AlphaFoldDB" id="A0A6P1TMC3"/>
<organism evidence="2 3">
    <name type="scientific">Anaerocolumna sedimenticola</name>
    <dbReference type="NCBI Taxonomy" id="2696063"/>
    <lineage>
        <taxon>Bacteria</taxon>
        <taxon>Bacillati</taxon>
        <taxon>Bacillota</taxon>
        <taxon>Clostridia</taxon>
        <taxon>Lachnospirales</taxon>
        <taxon>Lachnospiraceae</taxon>
        <taxon>Anaerocolumna</taxon>
    </lineage>
</organism>
<dbReference type="KEGG" id="anr:Ana3638_10190"/>
<dbReference type="PANTHER" id="PTHR33164:SF95">
    <property type="entry name" value="TRANSCRIPTIONAL REGULATOR"/>
    <property type="match status" value="1"/>
</dbReference>
<dbReference type="SMART" id="SM00347">
    <property type="entry name" value="HTH_MARR"/>
    <property type="match status" value="1"/>
</dbReference>
<reference evidence="2 3" key="1">
    <citation type="submission" date="2020-01" db="EMBL/GenBank/DDBJ databases">
        <title>Genome analysis of Anaerocolumna sp. CBA3638.</title>
        <authorList>
            <person name="Kim J."/>
            <person name="Roh S.W."/>
        </authorList>
    </citation>
    <scope>NUCLEOTIDE SEQUENCE [LARGE SCALE GENOMIC DNA]</scope>
    <source>
        <strain evidence="2 3">CBA3638</strain>
    </source>
</reference>
<dbReference type="GO" id="GO:0003700">
    <property type="term" value="F:DNA-binding transcription factor activity"/>
    <property type="evidence" value="ECO:0007669"/>
    <property type="project" value="InterPro"/>
</dbReference>
<keyword evidence="3" id="KW-1185">Reference proteome</keyword>
<dbReference type="PROSITE" id="PS50995">
    <property type="entry name" value="HTH_MARR_2"/>
    <property type="match status" value="1"/>
</dbReference>
<dbReference type="GO" id="GO:0006950">
    <property type="term" value="P:response to stress"/>
    <property type="evidence" value="ECO:0007669"/>
    <property type="project" value="TreeGrafter"/>
</dbReference>
<dbReference type="PRINTS" id="PR00598">
    <property type="entry name" value="HTHMARR"/>
</dbReference>
<dbReference type="SUPFAM" id="SSF46785">
    <property type="entry name" value="Winged helix' DNA-binding domain"/>
    <property type="match status" value="1"/>
</dbReference>
<dbReference type="InterPro" id="IPR039422">
    <property type="entry name" value="MarR/SlyA-like"/>
</dbReference>
<evidence type="ECO:0000313" key="2">
    <source>
        <dbReference type="EMBL" id="QHQ61091.1"/>
    </source>
</evidence>